<gene>
    <name evidence="7" type="ORF">Xish_00698</name>
</gene>
<dbReference type="GO" id="GO:0005576">
    <property type="term" value="C:extracellular region"/>
    <property type="evidence" value="ECO:0007669"/>
    <property type="project" value="UniProtKB-SubCell"/>
</dbReference>
<evidence type="ECO:0000259" key="5">
    <source>
        <dbReference type="Pfam" id="PF12255"/>
    </source>
</evidence>
<organism evidence="7 8">
    <name type="scientific">Xenorhabdus ishibashii</name>
    <dbReference type="NCBI Taxonomy" id="1034471"/>
    <lineage>
        <taxon>Bacteria</taxon>
        <taxon>Pseudomonadati</taxon>
        <taxon>Pseudomonadota</taxon>
        <taxon>Gammaproteobacteria</taxon>
        <taxon>Enterobacterales</taxon>
        <taxon>Morganellaceae</taxon>
        <taxon>Xenorhabdus</taxon>
    </lineage>
</organism>
<dbReference type="GO" id="GO:0005737">
    <property type="term" value="C:cytoplasm"/>
    <property type="evidence" value="ECO:0007669"/>
    <property type="project" value="InterPro"/>
</dbReference>
<keyword evidence="3" id="KW-0843">Virulence</keyword>
<dbReference type="SUPFAM" id="SSF69318">
    <property type="entry name" value="Integrin alpha N-terminal domain"/>
    <property type="match status" value="1"/>
</dbReference>
<comment type="caution">
    <text evidence="7">The sequence shown here is derived from an EMBL/GenBank/DDBJ whole genome shotgun (WGS) entry which is preliminary data.</text>
</comment>
<evidence type="ECO:0000256" key="2">
    <source>
        <dbReference type="ARBA" id="ARBA00022525"/>
    </source>
</evidence>
<protein>
    <recommendedName>
        <fullName evidence="9">Virulence protein</fullName>
    </recommendedName>
</protein>
<evidence type="ECO:0000259" key="6">
    <source>
        <dbReference type="Pfam" id="PF12256"/>
    </source>
</evidence>
<dbReference type="Proteomes" id="UP000222168">
    <property type="component" value="Unassembled WGS sequence"/>
</dbReference>
<evidence type="ECO:0008006" key="9">
    <source>
        <dbReference type="Google" id="ProtNLM"/>
    </source>
</evidence>
<evidence type="ECO:0000256" key="4">
    <source>
        <dbReference type="SAM" id="MobiDB-lite"/>
    </source>
</evidence>
<feature type="domain" description="Insecticide toxin TcdB middle/C-terminal" evidence="5">
    <location>
        <begin position="876"/>
        <end position="1021"/>
    </location>
</feature>
<dbReference type="PRINTS" id="PR01341">
    <property type="entry name" value="SALSPVBPROT"/>
</dbReference>
<feature type="region of interest" description="Disordered" evidence="4">
    <location>
        <begin position="1"/>
        <end position="35"/>
    </location>
</feature>
<dbReference type="Pfam" id="PF03534">
    <property type="entry name" value="SpvB"/>
    <property type="match status" value="1"/>
</dbReference>
<keyword evidence="2" id="KW-0964">Secreted</keyword>
<evidence type="ECO:0000256" key="3">
    <source>
        <dbReference type="ARBA" id="ARBA00023026"/>
    </source>
</evidence>
<dbReference type="InterPro" id="IPR022045">
    <property type="entry name" value="TcdB_toxin_mid/N"/>
</dbReference>
<dbReference type="EMBL" id="NJAK01000001">
    <property type="protein sequence ID" value="PHM61562.1"/>
    <property type="molecule type" value="Genomic_DNA"/>
</dbReference>
<dbReference type="InterPro" id="IPR003284">
    <property type="entry name" value="Sal_SpvB"/>
</dbReference>
<evidence type="ECO:0000313" key="7">
    <source>
        <dbReference type="EMBL" id="PHM61562.1"/>
    </source>
</evidence>
<feature type="domain" description="Insecticide toxin TcdB middle/N-terminal" evidence="6">
    <location>
        <begin position="649"/>
        <end position="806"/>
    </location>
</feature>
<keyword evidence="8" id="KW-1185">Reference proteome</keyword>
<dbReference type="Pfam" id="PF12256">
    <property type="entry name" value="TcdB_toxin_midN"/>
    <property type="match status" value="1"/>
</dbReference>
<sequence length="1439" mass="161363">MQNSQDITIATPALPKGGGAIQGMGESLTTGGSNGMMTLSLPLPISSGRGTAPALSLTYNSGSGNGAFGMGWQSAPMAVSLRTAQGVPHYEGNDTFLCPMGEVMNVAPNEQGEPDIRTTNQLQGVTLGESWQVTRYQPRLVQDFSRLEYWQPEQGNTQKPFWIMFSPNGQVHLFGKNAHARVANPADDNKIAQWLLEETVTPTGEHIYYQYRAEDDAGCDEHEKEQHPLSGAQRYLMQVHYGNITPQASLFALNNTLPANDQWLFHLVFDYGERAGSLYEVPAFQAPSGNWPVRPDCFSRFEYGFEIRTRRLCQQVLMFHRLNALAGKNEAGEVPALVSRLMLSYDPSHNISILVSARQVAHENDGTPVTLPPLELDYQRLDTASLPAWQPMPQLDKLNHLQSYQFVDLYGEGIPGILYQDSPRAWWYRSPVRDTQAGEHNAVAYGEIKPLPQIPAQQNNASLMDINGDGKLDWVVTSAGVNGYHTLAPNGQWSPFIPVSALPVEYFHPRAQLADLTGAGLADLVMIGPRSVRLYANQPTGWKKGSTVIQSDGMTLPIPGTDERKLVAFADMLGSGQQHLVEIAADGVTCWPNLGHGRFGHPIKLEGLTVSANNFNPDQVYLADIDGSGTTDIFYVHSTYLELFMNESGNQFAAPVRINLPENVRFDRTCQLHIADTQGLGVSSIILTVPHRTVKHWRLDLTQHKPGLLNTINNNMGTETTLFYRSSAQFWLDEKHQAESMDRSVTSYLPFPIHVLWRTEVLDEITGNRLTSIQEYAHGVWDGREREFRGFARVMQTDTDIFAQGTGTDNTTPEAFPSRTVSWFATGVTEVDDRLATEFWRGDDLAYPVFSTRFSRYDTDKQRDVEIRPSAEDTYWLQRALKGQLLRSELYGDDNSAQARIPYTVTDVRTQVRRVSGLSGDEPAAWVTGIENRLYHYERVANDPQCSQQVILASDAWGYPLASVNIAYPRRPKPVESPYPDTLPDTLFSSSYDEQQQVLRLTQQRQTWHHLTDNTEFILGIQDISRSDGWEYGTNSVPQKGLSLEALIADDSLIAIGTPSIYQGHQRIAYTGKDEKPAFPPLIAYAESAEMDAQALKAFDNIMSSDELKKMLEESGYLPVIPPLNDRDEEPVWVARRGYTDHGDITRFYSPSAQRQTLLTGKTTVTWDKHFCVVTEMQDAAGLQTKAEYDYRFMAPSHITDANDNHQFATFDALGRLTSSRFWGTENGKQQGYTPPSEEQIPFSIPTTIEAALALPVGLPVAQCIIYNPLSWKLSTEHEEETSTRMPPHILVITTDRYDSDPRQQLRQTLSFSDGFSRELQTAARYEAGEAWQWAADNSGLITDKEGNPVVVQTDTRWAVSGRTEYDGKGQPLRTYQPYFLNSWKYVKDDSARQDLYADTHYYDPLGREYQVQTAKGYLSRRLITPWFMVSEDENDTAS</sequence>
<dbReference type="InterPro" id="IPR022044">
    <property type="entry name" value="TcdB_toxin_mid/C"/>
</dbReference>
<dbReference type="Pfam" id="PF12255">
    <property type="entry name" value="TcdB_toxin_midC"/>
    <property type="match status" value="1"/>
</dbReference>
<evidence type="ECO:0000313" key="8">
    <source>
        <dbReference type="Proteomes" id="UP000222168"/>
    </source>
</evidence>
<name>A0A2D0KDW1_9GAMM</name>
<dbReference type="OrthoDB" id="6510336at2"/>
<evidence type="ECO:0000256" key="1">
    <source>
        <dbReference type="ARBA" id="ARBA00004613"/>
    </source>
</evidence>
<proteinExistence type="predicted"/>
<accession>A0A2D0KDW1</accession>
<dbReference type="InterPro" id="IPR028994">
    <property type="entry name" value="Integrin_alpha_N"/>
</dbReference>
<reference evidence="7 8" key="1">
    <citation type="journal article" date="2017" name="Nat. Microbiol.">
        <title>Natural product diversity associated with the nematode symbionts Photorhabdus and Xenorhabdus.</title>
        <authorList>
            <person name="Tobias N.J."/>
            <person name="Wolff H."/>
            <person name="Djahanschiri B."/>
            <person name="Grundmann F."/>
            <person name="Kronenwerth M."/>
            <person name="Shi Y.M."/>
            <person name="Simonyi S."/>
            <person name="Grun P."/>
            <person name="Shapiro-Ilan D."/>
            <person name="Pidot S.J."/>
            <person name="Stinear T.P."/>
            <person name="Ebersberger I."/>
            <person name="Bode H.B."/>
        </authorList>
    </citation>
    <scope>NUCLEOTIDE SEQUENCE [LARGE SCALE GENOMIC DNA]</scope>
    <source>
        <strain evidence="7 8">DSM 22670</strain>
    </source>
</reference>
<comment type="subcellular location">
    <subcellularLocation>
        <location evidence="1">Secreted</location>
    </subcellularLocation>
</comment>